<dbReference type="AlphaFoldDB" id="A0A453MSS9"/>
<organism evidence="2 3">
    <name type="scientific">Aegilops tauschii subsp. strangulata</name>
    <name type="common">Goatgrass</name>
    <dbReference type="NCBI Taxonomy" id="200361"/>
    <lineage>
        <taxon>Eukaryota</taxon>
        <taxon>Viridiplantae</taxon>
        <taxon>Streptophyta</taxon>
        <taxon>Embryophyta</taxon>
        <taxon>Tracheophyta</taxon>
        <taxon>Spermatophyta</taxon>
        <taxon>Magnoliopsida</taxon>
        <taxon>Liliopsida</taxon>
        <taxon>Poales</taxon>
        <taxon>Poaceae</taxon>
        <taxon>BOP clade</taxon>
        <taxon>Pooideae</taxon>
        <taxon>Triticodae</taxon>
        <taxon>Triticeae</taxon>
        <taxon>Triticinae</taxon>
        <taxon>Aegilops</taxon>
    </lineage>
</organism>
<dbReference type="Proteomes" id="UP000015105">
    <property type="component" value="Chromosome 6D"/>
</dbReference>
<reference evidence="2" key="4">
    <citation type="submission" date="2019-03" db="UniProtKB">
        <authorList>
            <consortium name="EnsemblPlants"/>
        </authorList>
    </citation>
    <scope>IDENTIFICATION</scope>
</reference>
<reference evidence="2" key="3">
    <citation type="journal article" date="2017" name="Nature">
        <title>Genome sequence of the progenitor of the wheat D genome Aegilops tauschii.</title>
        <authorList>
            <person name="Luo M.C."/>
            <person name="Gu Y.Q."/>
            <person name="Puiu D."/>
            <person name="Wang H."/>
            <person name="Twardziok S.O."/>
            <person name="Deal K.R."/>
            <person name="Huo N."/>
            <person name="Zhu T."/>
            <person name="Wang L."/>
            <person name="Wang Y."/>
            <person name="McGuire P.E."/>
            <person name="Liu S."/>
            <person name="Long H."/>
            <person name="Ramasamy R.K."/>
            <person name="Rodriguez J.C."/>
            <person name="Van S.L."/>
            <person name="Yuan L."/>
            <person name="Wang Z."/>
            <person name="Xia Z."/>
            <person name="Xiao L."/>
            <person name="Anderson O.D."/>
            <person name="Ouyang S."/>
            <person name="Liang Y."/>
            <person name="Zimin A.V."/>
            <person name="Pertea G."/>
            <person name="Qi P."/>
            <person name="Bennetzen J.L."/>
            <person name="Dai X."/>
            <person name="Dawson M.W."/>
            <person name="Muller H.G."/>
            <person name="Kugler K."/>
            <person name="Rivarola-Duarte L."/>
            <person name="Spannagl M."/>
            <person name="Mayer K.F.X."/>
            <person name="Lu F.H."/>
            <person name="Bevan M.W."/>
            <person name="Leroy P."/>
            <person name="Li P."/>
            <person name="You F.M."/>
            <person name="Sun Q."/>
            <person name="Liu Z."/>
            <person name="Lyons E."/>
            <person name="Wicker T."/>
            <person name="Salzberg S.L."/>
            <person name="Devos K.M."/>
            <person name="Dvorak J."/>
        </authorList>
    </citation>
    <scope>NUCLEOTIDE SEQUENCE [LARGE SCALE GENOMIC DNA]</scope>
    <source>
        <strain evidence="2">cv. AL8/78</strain>
    </source>
</reference>
<sequence>PPPLAHTRTHTRSTHRSSRRECIRPAMAIDEPIKRKRGTPAGDPHSAKSKMRQKMVHPRHALLDERSSRHGDDDDFDPMGKGGTPAGDSPHSARTKMGHKMSLAHRRLSFLDDGSGISRHIAAAAAAADDDGGAFELMVRTFMQPSDLTFLHTGTYVLQGFRVSNTCSHIPTQIDIGSPFYQLVSQLVGRSMNRALDKY</sequence>
<reference evidence="3" key="1">
    <citation type="journal article" date="2014" name="Science">
        <title>Ancient hybridizations among the ancestral genomes of bread wheat.</title>
        <authorList>
            <consortium name="International Wheat Genome Sequencing Consortium,"/>
            <person name="Marcussen T."/>
            <person name="Sandve S.R."/>
            <person name="Heier L."/>
            <person name="Spannagl M."/>
            <person name="Pfeifer M."/>
            <person name="Jakobsen K.S."/>
            <person name="Wulff B.B."/>
            <person name="Steuernagel B."/>
            <person name="Mayer K.F."/>
            <person name="Olsen O.A."/>
        </authorList>
    </citation>
    <scope>NUCLEOTIDE SEQUENCE [LARGE SCALE GENOMIC DNA]</scope>
    <source>
        <strain evidence="3">cv. AL8/78</strain>
    </source>
</reference>
<reference evidence="3" key="2">
    <citation type="journal article" date="2017" name="Nat. Plants">
        <title>The Aegilops tauschii genome reveals multiple impacts of transposons.</title>
        <authorList>
            <person name="Zhao G."/>
            <person name="Zou C."/>
            <person name="Li K."/>
            <person name="Wang K."/>
            <person name="Li T."/>
            <person name="Gao L."/>
            <person name="Zhang X."/>
            <person name="Wang H."/>
            <person name="Yang Z."/>
            <person name="Liu X."/>
            <person name="Jiang W."/>
            <person name="Mao L."/>
            <person name="Kong X."/>
            <person name="Jiao Y."/>
            <person name="Jia J."/>
        </authorList>
    </citation>
    <scope>NUCLEOTIDE SEQUENCE [LARGE SCALE GENOMIC DNA]</scope>
    <source>
        <strain evidence="3">cv. AL8/78</strain>
    </source>
</reference>
<feature type="region of interest" description="Disordered" evidence="1">
    <location>
        <begin position="1"/>
        <end position="95"/>
    </location>
</feature>
<dbReference type="Gramene" id="AET6Gv20061000.5">
    <property type="protein sequence ID" value="AET6Gv20061000.5"/>
    <property type="gene ID" value="AET6Gv20061000"/>
</dbReference>
<dbReference type="EnsemblPlants" id="AET6Gv20061000.5">
    <property type="protein sequence ID" value="AET6Gv20061000.5"/>
    <property type="gene ID" value="AET6Gv20061000"/>
</dbReference>
<feature type="compositionally biased region" description="Basic residues" evidence="1">
    <location>
        <begin position="47"/>
        <end position="60"/>
    </location>
</feature>
<keyword evidence="3" id="KW-1185">Reference proteome</keyword>
<protein>
    <submittedName>
        <fullName evidence="2">Uncharacterized protein</fullName>
    </submittedName>
</protein>
<reference evidence="2" key="5">
    <citation type="journal article" date="2021" name="G3 (Bethesda)">
        <title>Aegilops tauschii genome assembly Aet v5.0 features greater sequence contiguity and improved annotation.</title>
        <authorList>
            <person name="Wang L."/>
            <person name="Zhu T."/>
            <person name="Rodriguez J.C."/>
            <person name="Deal K.R."/>
            <person name="Dubcovsky J."/>
            <person name="McGuire P.E."/>
            <person name="Lux T."/>
            <person name="Spannagl M."/>
            <person name="Mayer K.F.X."/>
            <person name="Baldrich P."/>
            <person name="Meyers B.C."/>
            <person name="Huo N."/>
            <person name="Gu Y.Q."/>
            <person name="Zhou H."/>
            <person name="Devos K.M."/>
            <person name="Bennetzen J.L."/>
            <person name="Unver T."/>
            <person name="Budak H."/>
            <person name="Gulick P.J."/>
            <person name="Galiba G."/>
            <person name="Kalapos B."/>
            <person name="Nelson D.R."/>
            <person name="Li P."/>
            <person name="You F.M."/>
            <person name="Luo M.C."/>
            <person name="Dvorak J."/>
        </authorList>
    </citation>
    <scope>NUCLEOTIDE SEQUENCE [LARGE SCALE GENOMIC DNA]</scope>
    <source>
        <strain evidence="2">cv. AL8/78</strain>
    </source>
</reference>
<proteinExistence type="predicted"/>
<evidence type="ECO:0000256" key="1">
    <source>
        <dbReference type="SAM" id="MobiDB-lite"/>
    </source>
</evidence>
<evidence type="ECO:0000313" key="2">
    <source>
        <dbReference type="EnsemblPlants" id="AET6Gv20061000.5"/>
    </source>
</evidence>
<feature type="compositionally biased region" description="Basic and acidic residues" evidence="1">
    <location>
        <begin position="61"/>
        <end position="72"/>
    </location>
</feature>
<accession>A0A453MSS9</accession>
<name>A0A453MSS9_AEGTS</name>
<feature type="compositionally biased region" description="Basic residues" evidence="1">
    <location>
        <begin position="7"/>
        <end position="18"/>
    </location>
</feature>
<evidence type="ECO:0000313" key="3">
    <source>
        <dbReference type="Proteomes" id="UP000015105"/>
    </source>
</evidence>